<keyword evidence="5" id="KW-1185">Reference proteome</keyword>
<dbReference type="Pfam" id="PF24173">
    <property type="entry name" value="TPR_TTI1_N"/>
    <property type="match status" value="1"/>
</dbReference>
<dbReference type="InterPro" id="IPR057567">
    <property type="entry name" value="TPR_TTI1_C"/>
</dbReference>
<feature type="region of interest" description="Disordered" evidence="1">
    <location>
        <begin position="614"/>
        <end position="635"/>
    </location>
</feature>
<dbReference type="PANTHER" id="PTHR18460">
    <property type="entry name" value="TEL2 INTERACTING PROTEIN 1 TTI1 FAMILY MEMBER"/>
    <property type="match status" value="1"/>
</dbReference>
<evidence type="ECO:0000259" key="2">
    <source>
        <dbReference type="Pfam" id="PF24173"/>
    </source>
</evidence>
<dbReference type="InterPro" id="IPR016024">
    <property type="entry name" value="ARM-type_fold"/>
</dbReference>
<dbReference type="GO" id="GO:0005737">
    <property type="term" value="C:cytoplasm"/>
    <property type="evidence" value="ECO:0007669"/>
    <property type="project" value="TreeGrafter"/>
</dbReference>
<dbReference type="AlphaFoldDB" id="G7E235"/>
<evidence type="ECO:0000259" key="3">
    <source>
        <dbReference type="Pfam" id="PF24181"/>
    </source>
</evidence>
<reference evidence="4 5" key="1">
    <citation type="journal article" date="2011" name="J. Gen. Appl. Microbiol.">
        <title>Draft genome sequencing of the enigmatic basidiomycete Mixia osmundae.</title>
        <authorList>
            <person name="Nishida H."/>
            <person name="Nagatsuka Y."/>
            <person name="Sugiyama J."/>
        </authorList>
    </citation>
    <scope>NUCLEOTIDE SEQUENCE [LARGE SCALE GENOMIC DNA]</scope>
    <source>
        <strain evidence="5">CBS 9802 / IAM 14324 / JCM 22182 / KY 12970</strain>
    </source>
</reference>
<feature type="region of interest" description="Disordered" evidence="1">
    <location>
        <begin position="875"/>
        <end position="894"/>
    </location>
</feature>
<feature type="compositionally biased region" description="Polar residues" evidence="1">
    <location>
        <begin position="622"/>
        <end position="632"/>
    </location>
</feature>
<dbReference type="Pfam" id="PF21547">
    <property type="entry name" value="TTI1"/>
    <property type="match status" value="1"/>
</dbReference>
<dbReference type="InterPro" id="IPR052587">
    <property type="entry name" value="TELO2-interacting_protein_1"/>
</dbReference>
<dbReference type="OrthoDB" id="49511at2759"/>
<organism evidence="4 5">
    <name type="scientific">Mixia osmundae (strain CBS 9802 / IAM 14324 / JCM 22182 / KY 12970)</name>
    <dbReference type="NCBI Taxonomy" id="764103"/>
    <lineage>
        <taxon>Eukaryota</taxon>
        <taxon>Fungi</taxon>
        <taxon>Dikarya</taxon>
        <taxon>Basidiomycota</taxon>
        <taxon>Pucciniomycotina</taxon>
        <taxon>Mixiomycetes</taxon>
        <taxon>Mixiales</taxon>
        <taxon>Mixiaceae</taxon>
        <taxon>Mixia</taxon>
    </lineage>
</organism>
<dbReference type="InParanoid" id="G7E235"/>
<dbReference type="EMBL" id="BABT02000108">
    <property type="protein sequence ID" value="GAA96872.1"/>
    <property type="molecule type" value="Genomic_DNA"/>
</dbReference>
<dbReference type="Pfam" id="PF24181">
    <property type="entry name" value="TPR_TTI1_C"/>
    <property type="match status" value="1"/>
</dbReference>
<feature type="compositionally biased region" description="Basic and acidic residues" evidence="1">
    <location>
        <begin position="822"/>
        <end position="841"/>
    </location>
</feature>
<evidence type="ECO:0000313" key="4">
    <source>
        <dbReference type="EMBL" id="GAA96872.1"/>
    </source>
</evidence>
<reference evidence="4 5" key="2">
    <citation type="journal article" date="2012" name="Open Biol.">
        <title>Characteristics of nucleosomes and linker DNA regions on the genome of the basidiomycete Mixia osmundae revealed by mono- and dinucleosome mapping.</title>
        <authorList>
            <person name="Nishida H."/>
            <person name="Kondo S."/>
            <person name="Matsumoto T."/>
            <person name="Suzuki Y."/>
            <person name="Yoshikawa H."/>
            <person name="Taylor T.D."/>
            <person name="Sugiyama J."/>
        </authorList>
    </citation>
    <scope>NUCLEOTIDE SEQUENCE [LARGE SCALE GENOMIC DNA]</scope>
    <source>
        <strain evidence="5">CBS 9802 / IAM 14324 / JCM 22182 / KY 12970</strain>
    </source>
</reference>
<feature type="domain" description="TTI1 N-terminal TPR" evidence="2">
    <location>
        <begin position="210"/>
        <end position="385"/>
    </location>
</feature>
<sequence>MPSDDVARQSFFVQVKPTCVRLLHLASTPATTSSSSLSAATAKECADQLRTLQQLLHGRDQTITLSASLLGYLFFPLVRLLSLPGDDLKANETVLEYLLLVLQEWTVAWQQTESGAQATLDRDLLRQLWTFCILTLGGPLDNSLGAKGRQKVVLPVWSEESILAALGLLKLLASFGPGKSRQTAADPPVGPFDAMELNDGATNGCAPIIALPVLAHSVSTMLQLALHPEAPVQRAALSALEEILSCQLSAAGQEHIVARFLPGITSSILKLLPGHSPNQQNGGNTRSEVLVAGLSVLEIAIPLAFRGIDNASDATVKLQDLTLPSPAEQLDHSSMDNAIRSANWVRATQAQLRLSLLALRRAGLAQHRSSSVQEAYASCLLHIASPLQYHEAAARLILEELLILSRDDSSISDRLQRWTNSSTPLRLTVDHLLRQSLLELPQAILSRGDDEARLGRLLQLIEASARLLQGSAHASKTQALQDAHTWLRNLLFALAPAKLPNVASQRADIGLITPAAIAQTTSVTEDENFPMAPLANIQSQAVVTQLAAAFESLGSLLAVSDGLETCFAIFTFAKSNDLRIAFGALWLLNALLLGAAHARNTASVTHLAEQLSRAVTDHQEANSEPQTENENSLVPVERSRGDAALIDRLNIQAGSTSRASAAQKTFPSDLVQLRCIQLRSMATCAAILQDAFHQHLMDGLYFVLAHLGPLQHPQIRLYANVALYKLAYQLGYASSSNLILAQVDYIINAVSQRLTLFRLDLEAPIVLVAAIQLVGAAILPMVQDLVDEIFDALDTHQEREDLCARLFSVLTALTDAMKPEELPPKAMTEDPTRRFRGDTHIDGLNAPAAPPVDAVEQDDDMPPANLSYEDFKRLSDESNERRKQAHQSVANAEAEVTPDRSQVVCSMMLGKAVPFVQHESSFIRSRVLSLLASGIPILASSSRQSDVMMIVHSVWPYLIRRLDPQTEPESWVRLEAINVIRALGRYVGDIVSRRIVEDVWPKFRVALALSSDKSTSSALVLRMATHSSVYQLYVSIISTMSGIVTSCHLPSTVLWEICMTFRDFFDERAPKALQMACNELYAALAHCEGDSVWLCLQGAVDDTMPEVLRLHNKGAYRAINTFLNAML</sequence>
<gene>
    <name evidence="4" type="primary">Mo03545</name>
    <name evidence="4" type="ORF">E5Q_03545</name>
</gene>
<dbReference type="InterPro" id="IPR057566">
    <property type="entry name" value="TPR_TTI1_N"/>
</dbReference>
<accession>G7E235</accession>
<feature type="domain" description="TTI1 C-terminal TPR" evidence="3">
    <location>
        <begin position="872"/>
        <end position="1093"/>
    </location>
</feature>
<dbReference type="HOGENOM" id="CLU_004955_0_0_1"/>
<evidence type="ECO:0000256" key="1">
    <source>
        <dbReference type="SAM" id="MobiDB-lite"/>
    </source>
</evidence>
<comment type="caution">
    <text evidence="4">The sequence shown here is derived from an EMBL/GenBank/DDBJ whole genome shotgun (WGS) entry which is preliminary data.</text>
</comment>
<evidence type="ECO:0000313" key="5">
    <source>
        <dbReference type="Proteomes" id="UP000009131"/>
    </source>
</evidence>
<name>G7E235_MIXOS</name>
<feature type="region of interest" description="Disordered" evidence="1">
    <location>
        <begin position="822"/>
        <end position="863"/>
    </location>
</feature>
<proteinExistence type="predicted"/>
<dbReference type="SUPFAM" id="SSF48371">
    <property type="entry name" value="ARM repeat"/>
    <property type="match status" value="1"/>
</dbReference>
<dbReference type="PANTHER" id="PTHR18460:SF3">
    <property type="entry name" value="TELO2-INTERACTING PROTEIN 1 HOMOLOG"/>
    <property type="match status" value="1"/>
</dbReference>
<dbReference type="InterPro" id="IPR049362">
    <property type="entry name" value="TTI1_rpt"/>
</dbReference>
<dbReference type="Proteomes" id="UP000009131">
    <property type="component" value="Unassembled WGS sequence"/>
</dbReference>
<dbReference type="eggNOG" id="KOG4524">
    <property type="taxonomic scope" value="Eukaryota"/>
</dbReference>
<dbReference type="STRING" id="764103.G7E235"/>
<evidence type="ECO:0008006" key="6">
    <source>
        <dbReference type="Google" id="ProtNLM"/>
    </source>
</evidence>
<protein>
    <recommendedName>
        <fullName evidence="6">TEL2-interacting protein 1</fullName>
    </recommendedName>
</protein>